<dbReference type="Gene3D" id="1.10.10.10">
    <property type="entry name" value="Winged helix-like DNA-binding domain superfamily/Winged helix DNA-binding domain"/>
    <property type="match status" value="1"/>
</dbReference>
<organism evidence="5 6">
    <name type="scientific">Streptomyces spororaveus</name>
    <dbReference type="NCBI Taxonomy" id="284039"/>
    <lineage>
        <taxon>Bacteria</taxon>
        <taxon>Bacillati</taxon>
        <taxon>Actinomycetota</taxon>
        <taxon>Actinomycetes</taxon>
        <taxon>Kitasatosporales</taxon>
        <taxon>Streptomycetaceae</taxon>
        <taxon>Streptomyces</taxon>
    </lineage>
</organism>
<dbReference type="PANTHER" id="PTHR30136:SF24">
    <property type="entry name" value="HTH-TYPE TRANSCRIPTIONAL REPRESSOR ALLR"/>
    <property type="match status" value="1"/>
</dbReference>
<dbReference type="Pfam" id="PF01614">
    <property type="entry name" value="IclR_C"/>
    <property type="match status" value="1"/>
</dbReference>
<evidence type="ECO:0000313" key="6">
    <source>
        <dbReference type="Proteomes" id="UP000608522"/>
    </source>
</evidence>
<feature type="compositionally biased region" description="Acidic residues" evidence="3">
    <location>
        <begin position="148"/>
        <end position="157"/>
    </location>
</feature>
<name>A0ABQ3T2Q6_9ACTN</name>
<feature type="region of interest" description="Disordered" evidence="3">
    <location>
        <begin position="521"/>
        <end position="595"/>
    </location>
</feature>
<reference evidence="6" key="1">
    <citation type="submission" date="2023-07" db="EMBL/GenBank/DDBJ databases">
        <title>Whole genome shotgun sequence of Streptomyces spororaveus NBRC 15456.</title>
        <authorList>
            <person name="Komaki H."/>
            <person name="Tamura T."/>
        </authorList>
    </citation>
    <scope>NUCLEOTIDE SEQUENCE [LARGE SCALE GENOMIC DNA]</scope>
    <source>
        <strain evidence="6">NBRC 15456</strain>
    </source>
</reference>
<keyword evidence="2" id="KW-0804">Transcription</keyword>
<dbReference type="Gene3D" id="1.25.40.10">
    <property type="entry name" value="Tetratricopeptide repeat domain"/>
    <property type="match status" value="1"/>
</dbReference>
<accession>A0ABQ3T2Q6</accession>
<dbReference type="InterPro" id="IPR036388">
    <property type="entry name" value="WH-like_DNA-bd_sf"/>
</dbReference>
<evidence type="ECO:0000256" key="2">
    <source>
        <dbReference type="ARBA" id="ARBA00023163"/>
    </source>
</evidence>
<evidence type="ECO:0000256" key="1">
    <source>
        <dbReference type="ARBA" id="ARBA00023015"/>
    </source>
</evidence>
<proteinExistence type="predicted"/>
<dbReference type="InterPro" id="IPR014757">
    <property type="entry name" value="Tscrpt_reg_IclR_C"/>
</dbReference>
<evidence type="ECO:0000256" key="3">
    <source>
        <dbReference type="SAM" id="MobiDB-lite"/>
    </source>
</evidence>
<dbReference type="InterPro" id="IPR050707">
    <property type="entry name" value="HTH_MetabolicPath_Reg"/>
</dbReference>
<sequence>MSDMSGHGGRRGGQQGPPTSPSGLEGLLAALRGPIDFWDRPAGDWPGDPGADGTSDQARAHANACYRLGTKALRRGELQSAANWLSTAAEQDHPGALFRLAVVTHRLLGDEGLDDVLFLLAAAAEAGHGDARPLARLAAASGPGTPEPGEDGAPAEDPEFADELRRALTRGHTPPHPTPEPEGVWATGHGQPAPATPSTGFRPPAADSLTWSVNPLRPPGLTVAARQVPGRSPAPERWRTVERSLRILHTLQGSSVALSAAQLAKATSLPKQILERLLVWLCGQGLTQLLADGGFAPGPVLGTLTDRRAGPAQDAVQQTLAALRDAVGAAVYVSRYTDGEVDIARYSAGPAAPQVYEWVDFKASARASAVGKSLLAQLSYEERMDHLSRHRAARLTSRTITDHRLLFHDIDGRGPDAPQFDRQEYSTGEVCVAIPLHRGGGADCLALSLPVAQQHRLEEAARILSRRSNAVLLSLLLAGEPPMERSAQMQGAIVVVPPLEWTQKPQDAITLVPPQAVLIPQHSRSAPPTPEHGIPTDPATTSPARGPNPPGAERSNHQHNDFFSDTLVPPPTGHENTPDPRPLVAMAPMNEVCPA</sequence>
<dbReference type="SUPFAM" id="SSF46785">
    <property type="entry name" value="Winged helix' DNA-binding domain"/>
    <property type="match status" value="1"/>
</dbReference>
<dbReference type="InterPro" id="IPR036390">
    <property type="entry name" value="WH_DNA-bd_sf"/>
</dbReference>
<comment type="caution">
    <text evidence="5">The sequence shown here is derived from an EMBL/GenBank/DDBJ whole genome shotgun (WGS) entry which is preliminary data.</text>
</comment>
<evidence type="ECO:0000259" key="4">
    <source>
        <dbReference type="PROSITE" id="PS51078"/>
    </source>
</evidence>
<feature type="region of interest" description="Disordered" evidence="3">
    <location>
        <begin position="169"/>
        <end position="208"/>
    </location>
</feature>
<feature type="domain" description="IclR-ED" evidence="4">
    <location>
        <begin position="297"/>
        <end position="489"/>
    </location>
</feature>
<dbReference type="InterPro" id="IPR011990">
    <property type="entry name" value="TPR-like_helical_dom_sf"/>
</dbReference>
<dbReference type="EMBL" id="BNED01000002">
    <property type="protein sequence ID" value="GHI74678.1"/>
    <property type="molecule type" value="Genomic_DNA"/>
</dbReference>
<feature type="region of interest" description="Disordered" evidence="3">
    <location>
        <begin position="1"/>
        <end position="26"/>
    </location>
</feature>
<dbReference type="PANTHER" id="PTHR30136">
    <property type="entry name" value="HELIX-TURN-HELIX TRANSCRIPTIONAL REGULATOR, ICLR FAMILY"/>
    <property type="match status" value="1"/>
</dbReference>
<keyword evidence="1" id="KW-0805">Transcription regulation</keyword>
<dbReference type="PROSITE" id="PS51078">
    <property type="entry name" value="ICLR_ED"/>
    <property type="match status" value="1"/>
</dbReference>
<dbReference type="InterPro" id="IPR029016">
    <property type="entry name" value="GAF-like_dom_sf"/>
</dbReference>
<feature type="region of interest" description="Disordered" evidence="3">
    <location>
        <begin position="138"/>
        <end position="157"/>
    </location>
</feature>
<dbReference type="Gene3D" id="3.30.450.40">
    <property type="match status" value="1"/>
</dbReference>
<dbReference type="Proteomes" id="UP000608522">
    <property type="component" value="Unassembled WGS sequence"/>
</dbReference>
<dbReference type="SUPFAM" id="SSF55781">
    <property type="entry name" value="GAF domain-like"/>
    <property type="match status" value="1"/>
</dbReference>
<protein>
    <recommendedName>
        <fullName evidence="4">IclR-ED domain-containing protein</fullName>
    </recommendedName>
</protein>
<gene>
    <name evidence="5" type="ORF">Sspor_02390</name>
</gene>
<evidence type="ECO:0000313" key="5">
    <source>
        <dbReference type="EMBL" id="GHI74678.1"/>
    </source>
</evidence>
<keyword evidence="6" id="KW-1185">Reference proteome</keyword>
<dbReference type="SUPFAM" id="SSF81901">
    <property type="entry name" value="HCP-like"/>
    <property type="match status" value="1"/>
</dbReference>